<comment type="caution">
    <text evidence="1">The sequence shown here is derived from an EMBL/GenBank/DDBJ whole genome shotgun (WGS) entry which is preliminary data.</text>
</comment>
<proteinExistence type="predicted"/>
<reference evidence="1" key="1">
    <citation type="submission" date="2019-08" db="EMBL/GenBank/DDBJ databases">
        <authorList>
            <person name="Kucharzyk K."/>
            <person name="Murdoch R.W."/>
            <person name="Higgins S."/>
            <person name="Loffler F."/>
        </authorList>
    </citation>
    <scope>NUCLEOTIDE SEQUENCE</scope>
</reference>
<dbReference type="EMBL" id="VSSQ01122381">
    <property type="protein sequence ID" value="MPN54289.1"/>
    <property type="molecule type" value="Genomic_DNA"/>
</dbReference>
<dbReference type="AlphaFoldDB" id="A0A645IV44"/>
<evidence type="ECO:0000313" key="1">
    <source>
        <dbReference type="EMBL" id="MPN54289.1"/>
    </source>
</evidence>
<name>A0A645IV44_9ZZZZ</name>
<gene>
    <name evidence="1" type="ORF">SDC9_201959</name>
</gene>
<sequence length="69" mass="8189">MEFHVGIFGGSSRKVLRRHQVYIGQYFLVFGRYRDQQVRRQILFVRIVCLECYLGVVGREIDDLPGIVW</sequence>
<organism evidence="1">
    <name type="scientific">bioreactor metagenome</name>
    <dbReference type="NCBI Taxonomy" id="1076179"/>
    <lineage>
        <taxon>unclassified sequences</taxon>
        <taxon>metagenomes</taxon>
        <taxon>ecological metagenomes</taxon>
    </lineage>
</organism>
<accession>A0A645IV44</accession>
<protein>
    <submittedName>
        <fullName evidence="1">Uncharacterized protein</fullName>
    </submittedName>
</protein>